<feature type="compositionally biased region" description="Acidic residues" evidence="4">
    <location>
        <begin position="495"/>
        <end position="507"/>
    </location>
</feature>
<feature type="compositionally biased region" description="Low complexity" evidence="4">
    <location>
        <begin position="525"/>
        <end position="535"/>
    </location>
</feature>
<feature type="compositionally biased region" description="Basic and acidic residues" evidence="4">
    <location>
        <begin position="379"/>
        <end position="391"/>
    </location>
</feature>
<feature type="compositionally biased region" description="Basic and acidic residues" evidence="4">
    <location>
        <begin position="143"/>
        <end position="156"/>
    </location>
</feature>
<keyword evidence="3" id="KW-0539">Nucleus</keyword>
<dbReference type="InterPro" id="IPR006709">
    <property type="entry name" value="SSU_processome_Utp14"/>
</dbReference>
<keyword evidence="2" id="KW-0597">Phosphoprotein</keyword>
<reference evidence="5 6" key="1">
    <citation type="submission" date="2024-03" db="EMBL/GenBank/DDBJ databases">
        <title>Genome-scale model development and genomic sequencing of the oleaginous clade Lipomyces.</title>
        <authorList>
            <consortium name="Lawrence Berkeley National Laboratory"/>
            <person name="Czajka J.J."/>
            <person name="Han Y."/>
            <person name="Kim J."/>
            <person name="Mondo S.J."/>
            <person name="Hofstad B.A."/>
            <person name="Robles A."/>
            <person name="Haridas S."/>
            <person name="Riley R."/>
            <person name="LaButti K."/>
            <person name="Pangilinan J."/>
            <person name="Andreopoulos W."/>
            <person name="Lipzen A."/>
            <person name="Yan J."/>
            <person name="Wang M."/>
            <person name="Ng V."/>
            <person name="Grigoriev I.V."/>
            <person name="Spatafora J.W."/>
            <person name="Magnuson J.K."/>
            <person name="Baker S.E."/>
            <person name="Pomraning K.R."/>
        </authorList>
    </citation>
    <scope>NUCLEOTIDE SEQUENCE [LARGE SCALE GENOMIC DNA]</scope>
    <source>
        <strain evidence="5 6">Phaff 52-87</strain>
    </source>
</reference>
<protein>
    <submittedName>
        <fullName evidence="5">Small-subunit processome</fullName>
    </submittedName>
</protein>
<evidence type="ECO:0000313" key="5">
    <source>
        <dbReference type="EMBL" id="KAK7203810.1"/>
    </source>
</evidence>
<comment type="subcellular location">
    <subcellularLocation>
        <location evidence="1">Nucleus</location>
        <location evidence="1">Nucleolus</location>
    </subcellularLocation>
</comment>
<feature type="compositionally biased region" description="Acidic residues" evidence="4">
    <location>
        <begin position="176"/>
        <end position="185"/>
    </location>
</feature>
<feature type="compositionally biased region" description="Acidic residues" evidence="4">
    <location>
        <begin position="76"/>
        <end position="94"/>
    </location>
</feature>
<proteinExistence type="predicted"/>
<dbReference type="EMBL" id="JBBJBU010000010">
    <property type="protein sequence ID" value="KAK7203810.1"/>
    <property type="molecule type" value="Genomic_DNA"/>
</dbReference>
<name>A0ABR1F1X7_9ASCO</name>
<dbReference type="PANTHER" id="PTHR14150">
    <property type="entry name" value="U3 SMALL NUCLEOLAR RNA-ASSOCIATED PROTEIN 14"/>
    <property type="match status" value="1"/>
</dbReference>
<dbReference type="Proteomes" id="UP001498771">
    <property type="component" value="Unassembled WGS sequence"/>
</dbReference>
<evidence type="ECO:0000313" key="6">
    <source>
        <dbReference type="Proteomes" id="UP001498771"/>
    </source>
</evidence>
<sequence length="818" mass="91995">MAKGSKAKKATTAGAASKRFEAALQQVEKTANASDSDSGDSFLDDDEPEEEISDDDESGSVDEFGMLKFGGKEKGEVDDDEADSGDEFAGFDDDGSSHEQTKSDDSASDEEEEEEEEGQAGYDSDSDNENGDLMNLKHALTHAAERAAAEKAEQERKIRKRKLYGDWADNAPPPLSDDDEDEDEDGKPREKKKKKVTLEDIRAHTSSAFGTRAIARLDELEKRAKGKSEVVKARLGRRIEQRVDRAAAYEIAKTEISKWDETVQQNRRAETLEFPLQQNRSAPDNVAQGMDDDAEFAGETLVHQLEGRQVSLEEVRARRNELRRMREMMFREEMKARRVKKIKSKTYRKVHKREREREEQVAAQLNGEDEDVDDDEEGYDKLVARARERMQLKHKNTSKWARDMKRMSLNKDKSNRAELEEMLRRGEELTQKVAGSDDDSSGDELPEDNDEDEGESASGSKKAKGIMQMKFMKDAEDRIRKSNQEEIAAIRRMQDDDDDAEDLEDQGDTAREVINEGRRRYGPGALEAQAEAQAAVDKSNEMEEDDRPSSIIKKRGRNIEIRHVQDDDDDAPQKKKGGKKASAEDAANPWIQDVDPGSVTKGGSLRAVDKDSSRSEKTEAKLKRARQRSAKAAAAAADPAEGDVQINVNEILQVRGVHDEVDGDDGEVPDAAVTMVAKNGRTEFQQKELFEEEKKHVVEDEGDKEIDVTLPGWGSWTGMGTRKSSKRFIEKVDGIKTKDRKDHKLQNVIINEKSIKKSAKYMTEKVPYPYETRAQYERAMRMPIGKEWSTQSTLQEATKPRVIVKPGVVIDPLTAPFS</sequence>
<accession>A0ABR1F1X7</accession>
<feature type="region of interest" description="Disordered" evidence="4">
    <location>
        <begin position="26"/>
        <end position="198"/>
    </location>
</feature>
<dbReference type="PANTHER" id="PTHR14150:SF12">
    <property type="entry name" value="U3 SMALL NUCLEOLAR RNA-ASSOCIATED PROTEIN 14 HOMOLOG A"/>
    <property type="match status" value="1"/>
</dbReference>
<dbReference type="GeneID" id="90038743"/>
<dbReference type="Pfam" id="PF04615">
    <property type="entry name" value="Utp14"/>
    <property type="match status" value="1"/>
</dbReference>
<feature type="compositionally biased region" description="Acidic residues" evidence="4">
    <location>
        <begin position="106"/>
        <end position="130"/>
    </location>
</feature>
<keyword evidence="6" id="KW-1185">Reference proteome</keyword>
<organism evidence="5 6">
    <name type="scientific">Myxozyma melibiosi</name>
    <dbReference type="NCBI Taxonomy" id="54550"/>
    <lineage>
        <taxon>Eukaryota</taxon>
        <taxon>Fungi</taxon>
        <taxon>Dikarya</taxon>
        <taxon>Ascomycota</taxon>
        <taxon>Saccharomycotina</taxon>
        <taxon>Lipomycetes</taxon>
        <taxon>Lipomycetales</taxon>
        <taxon>Lipomycetaceae</taxon>
        <taxon>Myxozyma</taxon>
    </lineage>
</organism>
<feature type="compositionally biased region" description="Basic and acidic residues" evidence="4">
    <location>
        <begin position="607"/>
        <end position="622"/>
    </location>
</feature>
<feature type="compositionally biased region" description="Acidic residues" evidence="4">
    <location>
        <begin position="436"/>
        <end position="455"/>
    </location>
</feature>
<feature type="compositionally biased region" description="Basic and acidic residues" evidence="4">
    <location>
        <begin position="95"/>
        <end position="105"/>
    </location>
</feature>
<evidence type="ECO:0000256" key="1">
    <source>
        <dbReference type="ARBA" id="ARBA00004604"/>
    </source>
</evidence>
<feature type="compositionally biased region" description="Basic and acidic residues" evidence="4">
    <location>
        <begin position="508"/>
        <end position="519"/>
    </location>
</feature>
<evidence type="ECO:0000256" key="4">
    <source>
        <dbReference type="SAM" id="MobiDB-lite"/>
    </source>
</evidence>
<evidence type="ECO:0000256" key="2">
    <source>
        <dbReference type="ARBA" id="ARBA00022553"/>
    </source>
</evidence>
<feature type="compositionally biased region" description="Acidic residues" evidence="4">
    <location>
        <begin position="42"/>
        <end position="60"/>
    </location>
</feature>
<feature type="region of interest" description="Disordered" evidence="4">
    <location>
        <begin position="345"/>
        <end position="641"/>
    </location>
</feature>
<evidence type="ECO:0000256" key="3">
    <source>
        <dbReference type="ARBA" id="ARBA00023242"/>
    </source>
</evidence>
<feature type="compositionally biased region" description="Basic and acidic residues" evidence="4">
    <location>
        <begin position="471"/>
        <end position="494"/>
    </location>
</feature>
<dbReference type="RefSeq" id="XP_064766843.1">
    <property type="nucleotide sequence ID" value="XM_064913231.1"/>
</dbReference>
<feature type="compositionally biased region" description="Basic and acidic residues" evidence="4">
    <location>
        <begin position="400"/>
        <end position="430"/>
    </location>
</feature>
<comment type="caution">
    <text evidence="5">The sequence shown here is derived from an EMBL/GenBank/DDBJ whole genome shotgun (WGS) entry which is preliminary data.</text>
</comment>
<feature type="compositionally biased region" description="Low complexity" evidence="4">
    <location>
        <begin position="630"/>
        <end position="639"/>
    </location>
</feature>
<feature type="compositionally biased region" description="Acidic residues" evidence="4">
    <location>
        <begin position="367"/>
        <end position="378"/>
    </location>
</feature>
<gene>
    <name evidence="5" type="ORF">BZA70DRAFT_282140</name>
</gene>